<organism evidence="1 2">
    <name type="scientific">Kitasatospora phosalacinea</name>
    <dbReference type="NCBI Taxonomy" id="2065"/>
    <lineage>
        <taxon>Bacteria</taxon>
        <taxon>Bacillati</taxon>
        <taxon>Actinomycetota</taxon>
        <taxon>Actinomycetes</taxon>
        <taxon>Kitasatosporales</taxon>
        <taxon>Streptomycetaceae</taxon>
        <taxon>Kitasatospora</taxon>
    </lineage>
</organism>
<dbReference type="AlphaFoldDB" id="A0A9W6QAY5"/>
<gene>
    <name evidence="1" type="ORF">Kpho02_42800</name>
</gene>
<name>A0A9W6QAY5_9ACTN</name>
<dbReference type="EMBL" id="BSSA01000014">
    <property type="protein sequence ID" value="GLW71981.1"/>
    <property type="molecule type" value="Genomic_DNA"/>
</dbReference>
<protein>
    <submittedName>
        <fullName evidence="1">Uncharacterized protein</fullName>
    </submittedName>
</protein>
<dbReference type="RefSeq" id="WP_285737713.1">
    <property type="nucleotide sequence ID" value="NZ_BSSA01000014.1"/>
</dbReference>
<evidence type="ECO:0000313" key="1">
    <source>
        <dbReference type="EMBL" id="GLW71981.1"/>
    </source>
</evidence>
<evidence type="ECO:0000313" key="2">
    <source>
        <dbReference type="Proteomes" id="UP001165041"/>
    </source>
</evidence>
<proteinExistence type="predicted"/>
<sequence>MLSETGGLVAGLHLLTDGHRLWFSDLAHYVGRYQVELDPE</sequence>
<reference evidence="1" key="1">
    <citation type="submission" date="2023-02" db="EMBL/GenBank/DDBJ databases">
        <title>Kitasatospora phosalacinea NBRC 14627.</title>
        <authorList>
            <person name="Ichikawa N."/>
            <person name="Sato H."/>
            <person name="Tonouchi N."/>
        </authorList>
    </citation>
    <scope>NUCLEOTIDE SEQUENCE</scope>
    <source>
        <strain evidence="1">NBRC 14627</strain>
    </source>
</reference>
<comment type="caution">
    <text evidence="1">The sequence shown here is derived from an EMBL/GenBank/DDBJ whole genome shotgun (WGS) entry which is preliminary data.</text>
</comment>
<accession>A0A9W6QAY5</accession>
<dbReference type="Proteomes" id="UP001165041">
    <property type="component" value="Unassembled WGS sequence"/>
</dbReference>